<dbReference type="SMART" id="SM00865">
    <property type="entry name" value="Tubulin_C"/>
    <property type="match status" value="1"/>
</dbReference>
<dbReference type="PRINTS" id="PR00423">
    <property type="entry name" value="CELLDVISFTSZ"/>
</dbReference>
<feature type="compositionally biased region" description="Polar residues" evidence="12">
    <location>
        <begin position="96"/>
        <end position="115"/>
    </location>
</feature>
<keyword evidence="8" id="KW-0809">Transit peptide</keyword>
<evidence type="ECO:0008006" key="17">
    <source>
        <dbReference type="Google" id="ProtNLM"/>
    </source>
</evidence>
<gene>
    <name evidence="15" type="ORF">DKX38_009349</name>
</gene>
<dbReference type="PANTHER" id="PTHR30314">
    <property type="entry name" value="CELL DIVISION PROTEIN FTSZ-RELATED"/>
    <property type="match status" value="1"/>
</dbReference>
<dbReference type="GO" id="GO:0042802">
    <property type="term" value="F:identical protein binding"/>
    <property type="evidence" value="ECO:0007669"/>
    <property type="project" value="UniProtKB-ARBA"/>
</dbReference>
<evidence type="ECO:0000313" key="16">
    <source>
        <dbReference type="Proteomes" id="UP000326939"/>
    </source>
</evidence>
<evidence type="ECO:0000256" key="3">
    <source>
        <dbReference type="ARBA" id="ARBA00009690"/>
    </source>
</evidence>
<keyword evidence="7" id="KW-0547">Nucleotide-binding</keyword>
<dbReference type="Proteomes" id="UP000326939">
    <property type="component" value="Chromosome 6"/>
</dbReference>
<dbReference type="HAMAP" id="MF_00909">
    <property type="entry name" value="FtsZ"/>
    <property type="match status" value="1"/>
</dbReference>
<dbReference type="PANTHER" id="PTHR30314:SF3">
    <property type="entry name" value="MITOCHONDRIAL DIVISION PROTEIN FSZA"/>
    <property type="match status" value="1"/>
</dbReference>
<evidence type="ECO:0000259" key="13">
    <source>
        <dbReference type="SMART" id="SM00864"/>
    </source>
</evidence>
<dbReference type="InterPro" id="IPR003008">
    <property type="entry name" value="Tubulin_FtsZ_GTPase"/>
</dbReference>
<dbReference type="InterPro" id="IPR008280">
    <property type="entry name" value="Tub_FtsZ_C"/>
</dbReference>
<dbReference type="Gene3D" id="3.30.1330.20">
    <property type="entry name" value="Tubulin/FtsZ, C-terminal domain"/>
    <property type="match status" value="1"/>
</dbReference>
<feature type="compositionally biased region" description="Polar residues" evidence="12">
    <location>
        <begin position="495"/>
        <end position="506"/>
    </location>
</feature>
<keyword evidence="5" id="KW-0597">Phosphoprotein</keyword>
<protein>
    <recommendedName>
        <fullName evidence="17">Tubulin/FtsZ GTPase domain-containing protein</fullName>
    </recommendedName>
</protein>
<keyword evidence="6" id="KW-0934">Plastid</keyword>
<dbReference type="InterPro" id="IPR036525">
    <property type="entry name" value="Tubulin/FtsZ_GTPase_sf"/>
</dbReference>
<evidence type="ECO:0000256" key="4">
    <source>
        <dbReference type="ARBA" id="ARBA00022528"/>
    </source>
</evidence>
<dbReference type="AlphaFoldDB" id="A0A5N5MAI7"/>
<feature type="region of interest" description="Disordered" evidence="12">
    <location>
        <begin position="91"/>
        <end position="115"/>
    </location>
</feature>
<sequence length="527" mass="55995">MAACVSPCCTLCDSRKPTGLLSVIGAGMRVSRENHLGMGRVGSLKMTESKSKSNKLPQFASKIPQQYPNSSNNKDPFLNLHPEVSMLRVRGEEGNNKVTTTAPGRNESSPSNHNEANIKVIGVGGGGSNAVNRMIESSMKGVEFWVVNTDVQAMTMSPVFPENRLQIGQDLTRGLGAGGNPEIGMNAAKESKQEIEEAIYGADMVFVTAGMGGGTGTGGAPIISGVAKSMGILTVGIVTTPFSFEGRRRAVQAQEGIAALRDNVDTLIVIPNDKLLTAVSQSTPVTEAFNLADDILRQGVRGISDIITIRMPHKTVPPNICVLCRQNVESRSSHLNYLVAWICGRDCLELNRVLGDPNHVPGLVNVDFADVRAIMANAGSSLMGIGIATGKTRARDAALNAIQSPLLDIGIERATGIVWNITGGSDLTLFEVNAAAEVIYDLVDPTANLIFGAVVDPSLSGQVSITLIATGFKRQEENEGKPFQASQLTPGDVTSGINRRPSTFTEGGSVEIPEFLRKKGRSRYPRA</sequence>
<comment type="subcellular location">
    <subcellularLocation>
        <location evidence="1">Plastid</location>
        <location evidence="1">Chloroplast stroma</location>
    </subcellularLocation>
    <subcellularLocation>
        <location evidence="2">Plastid</location>
        <location evidence="2">Chloroplast thylakoid membrane</location>
        <topology evidence="2">Peripheral membrane protein</topology>
    </subcellularLocation>
</comment>
<dbReference type="SMART" id="SM00864">
    <property type="entry name" value="Tubulin"/>
    <property type="match status" value="1"/>
</dbReference>
<evidence type="ECO:0000256" key="1">
    <source>
        <dbReference type="ARBA" id="ARBA00004470"/>
    </source>
</evidence>
<proteinExistence type="inferred from homology"/>
<dbReference type="GO" id="GO:0005525">
    <property type="term" value="F:GTP binding"/>
    <property type="evidence" value="ECO:0007669"/>
    <property type="project" value="UniProtKB-KW"/>
</dbReference>
<dbReference type="Pfam" id="PF12327">
    <property type="entry name" value="FtsZ_C"/>
    <property type="match status" value="1"/>
</dbReference>
<evidence type="ECO:0000256" key="5">
    <source>
        <dbReference type="ARBA" id="ARBA00022553"/>
    </source>
</evidence>
<keyword evidence="4" id="KW-0150">Chloroplast</keyword>
<dbReference type="SUPFAM" id="SSF55307">
    <property type="entry name" value="Tubulin C-terminal domain-like"/>
    <property type="match status" value="1"/>
</dbReference>
<evidence type="ECO:0000256" key="6">
    <source>
        <dbReference type="ARBA" id="ARBA00022640"/>
    </source>
</evidence>
<evidence type="ECO:0000256" key="9">
    <source>
        <dbReference type="ARBA" id="ARBA00023078"/>
    </source>
</evidence>
<comment type="caution">
    <text evidence="15">The sequence shown here is derived from an EMBL/GenBank/DDBJ whole genome shotgun (WGS) entry which is preliminary data.</text>
</comment>
<dbReference type="FunFam" id="3.40.50.1440:FF:000001">
    <property type="entry name" value="Cell division protein FtsZ"/>
    <property type="match status" value="1"/>
</dbReference>
<dbReference type="SUPFAM" id="SSF52490">
    <property type="entry name" value="Tubulin nucleotide-binding domain-like"/>
    <property type="match status" value="1"/>
</dbReference>
<evidence type="ECO:0000313" key="15">
    <source>
        <dbReference type="EMBL" id="KAB5552038.1"/>
    </source>
</evidence>
<feature type="domain" description="Tubulin/FtsZ GTPase" evidence="13">
    <location>
        <begin position="117"/>
        <end position="311"/>
    </location>
</feature>
<accession>A0A5N5MAI7</accession>
<evidence type="ECO:0000259" key="14">
    <source>
        <dbReference type="SMART" id="SM00865"/>
    </source>
</evidence>
<comment type="similarity">
    <text evidence="3">Belongs to the FtsZ family.</text>
</comment>
<dbReference type="FunFam" id="3.30.1330.20:FF:000007">
    <property type="entry name" value="Cell division protein ftsZ, putative"/>
    <property type="match status" value="1"/>
</dbReference>
<dbReference type="InterPro" id="IPR020805">
    <property type="entry name" value="Cell_div_FtsZ_CS"/>
</dbReference>
<evidence type="ECO:0000256" key="12">
    <source>
        <dbReference type="SAM" id="MobiDB-lite"/>
    </source>
</evidence>
<dbReference type="GO" id="GO:0009570">
    <property type="term" value="C:chloroplast stroma"/>
    <property type="evidence" value="ECO:0007669"/>
    <property type="project" value="UniProtKB-SubCell"/>
</dbReference>
<dbReference type="EMBL" id="VDCV01000006">
    <property type="protein sequence ID" value="KAB5552038.1"/>
    <property type="molecule type" value="Genomic_DNA"/>
</dbReference>
<evidence type="ECO:0000256" key="8">
    <source>
        <dbReference type="ARBA" id="ARBA00022946"/>
    </source>
</evidence>
<dbReference type="Pfam" id="PF00091">
    <property type="entry name" value="Tubulin"/>
    <property type="match status" value="1"/>
</dbReference>
<dbReference type="InterPro" id="IPR045061">
    <property type="entry name" value="FtsZ/CetZ"/>
</dbReference>
<dbReference type="PROSITE" id="PS01135">
    <property type="entry name" value="FTSZ_2"/>
    <property type="match status" value="1"/>
</dbReference>
<dbReference type="CDD" id="cd02201">
    <property type="entry name" value="FtsZ_type1"/>
    <property type="match status" value="1"/>
</dbReference>
<keyword evidence="10" id="KW-0342">GTP-binding</keyword>
<evidence type="ECO:0000256" key="2">
    <source>
        <dbReference type="ARBA" id="ARBA00004525"/>
    </source>
</evidence>
<evidence type="ECO:0000256" key="10">
    <source>
        <dbReference type="ARBA" id="ARBA00023134"/>
    </source>
</evidence>
<feature type="region of interest" description="Disordered" evidence="12">
    <location>
        <begin position="478"/>
        <end position="509"/>
    </location>
</feature>
<dbReference type="Gene3D" id="3.40.50.1440">
    <property type="entry name" value="Tubulin/FtsZ, GTPase domain"/>
    <property type="match status" value="1"/>
</dbReference>
<evidence type="ECO:0000256" key="11">
    <source>
        <dbReference type="ARBA" id="ARBA00023136"/>
    </source>
</evidence>
<dbReference type="GO" id="GO:0010020">
    <property type="term" value="P:chloroplast fission"/>
    <property type="evidence" value="ECO:0007669"/>
    <property type="project" value="UniProtKB-ARBA"/>
</dbReference>
<dbReference type="InterPro" id="IPR000158">
    <property type="entry name" value="Cell_div_FtsZ"/>
</dbReference>
<dbReference type="InterPro" id="IPR024757">
    <property type="entry name" value="FtsZ_C"/>
</dbReference>
<dbReference type="GO" id="GO:0009535">
    <property type="term" value="C:chloroplast thylakoid membrane"/>
    <property type="evidence" value="ECO:0007669"/>
    <property type="project" value="UniProtKB-SubCell"/>
</dbReference>
<keyword evidence="11" id="KW-0472">Membrane</keyword>
<dbReference type="InterPro" id="IPR018316">
    <property type="entry name" value="Tubulin/FtsZ_2-layer-sand-dom"/>
</dbReference>
<organism evidence="15 16">
    <name type="scientific">Salix brachista</name>
    <dbReference type="NCBI Taxonomy" id="2182728"/>
    <lineage>
        <taxon>Eukaryota</taxon>
        <taxon>Viridiplantae</taxon>
        <taxon>Streptophyta</taxon>
        <taxon>Embryophyta</taxon>
        <taxon>Tracheophyta</taxon>
        <taxon>Spermatophyta</taxon>
        <taxon>Magnoliopsida</taxon>
        <taxon>eudicotyledons</taxon>
        <taxon>Gunneridae</taxon>
        <taxon>Pentapetalae</taxon>
        <taxon>rosids</taxon>
        <taxon>fabids</taxon>
        <taxon>Malpighiales</taxon>
        <taxon>Salicaceae</taxon>
        <taxon>Saliceae</taxon>
        <taxon>Salix</taxon>
    </lineage>
</organism>
<feature type="domain" description="Tubulin/FtsZ 2-layer sandwich" evidence="14">
    <location>
        <begin position="364"/>
        <end position="481"/>
    </location>
</feature>
<evidence type="ECO:0000256" key="7">
    <source>
        <dbReference type="ARBA" id="ARBA00022741"/>
    </source>
</evidence>
<dbReference type="GO" id="GO:0003924">
    <property type="term" value="F:GTPase activity"/>
    <property type="evidence" value="ECO:0007669"/>
    <property type="project" value="InterPro"/>
</dbReference>
<keyword evidence="9" id="KW-0793">Thylakoid</keyword>
<dbReference type="GO" id="GO:0070938">
    <property type="term" value="C:contractile ring"/>
    <property type="evidence" value="ECO:0007669"/>
    <property type="project" value="UniProtKB-ARBA"/>
</dbReference>
<keyword evidence="16" id="KW-1185">Reference proteome</keyword>
<name>A0A5N5MAI7_9ROSI</name>
<dbReference type="InterPro" id="IPR037103">
    <property type="entry name" value="Tubulin/FtsZ-like_C"/>
</dbReference>
<reference evidence="16" key="1">
    <citation type="journal article" date="2019" name="Gigascience">
        <title>De novo genome assembly of the endangered Acer yangbiense, a plant species with extremely small populations endemic to Yunnan Province, China.</title>
        <authorList>
            <person name="Yang J."/>
            <person name="Wariss H.M."/>
            <person name="Tao L."/>
            <person name="Zhang R."/>
            <person name="Yun Q."/>
            <person name="Hollingsworth P."/>
            <person name="Dao Z."/>
            <person name="Luo G."/>
            <person name="Guo H."/>
            <person name="Ma Y."/>
            <person name="Sun W."/>
        </authorList>
    </citation>
    <scope>NUCLEOTIDE SEQUENCE [LARGE SCALE GENOMIC DNA]</scope>
    <source>
        <strain evidence="16">cv. br00</strain>
    </source>
</reference>